<keyword evidence="17" id="KW-1185">Reference proteome</keyword>
<evidence type="ECO:0000256" key="4">
    <source>
        <dbReference type="ARBA" id="ARBA00022448"/>
    </source>
</evidence>
<dbReference type="Pfam" id="PF12558">
    <property type="entry name" value="DUF3744"/>
    <property type="match status" value="1"/>
</dbReference>
<feature type="domain" description="ABC transporter" evidence="15">
    <location>
        <begin position="302"/>
        <end position="536"/>
    </location>
</feature>
<evidence type="ECO:0000256" key="7">
    <source>
        <dbReference type="ARBA" id="ARBA00022737"/>
    </source>
</evidence>
<evidence type="ECO:0000256" key="12">
    <source>
        <dbReference type="ARBA" id="ARBA00023136"/>
    </source>
</evidence>
<evidence type="ECO:0000256" key="1">
    <source>
        <dbReference type="ARBA" id="ARBA00004141"/>
    </source>
</evidence>
<keyword evidence="8" id="KW-0547">Nucleotide-binding</keyword>
<feature type="transmembrane region" description="Helical" evidence="14">
    <location>
        <begin position="628"/>
        <end position="656"/>
    </location>
</feature>
<evidence type="ECO:0000256" key="5">
    <source>
        <dbReference type="ARBA" id="ARBA00022475"/>
    </source>
</evidence>
<dbReference type="GO" id="GO:0016887">
    <property type="term" value="F:ATP hydrolysis activity"/>
    <property type="evidence" value="ECO:0007669"/>
    <property type="project" value="InterPro"/>
</dbReference>
<evidence type="ECO:0000256" key="13">
    <source>
        <dbReference type="ARBA" id="ARBA00025157"/>
    </source>
</evidence>
<dbReference type="GO" id="GO:0043190">
    <property type="term" value="C:ATP-binding cassette (ABC) transporter complex"/>
    <property type="evidence" value="ECO:0007669"/>
    <property type="project" value="TreeGrafter"/>
</dbReference>
<dbReference type="InterPro" id="IPR003339">
    <property type="entry name" value="ABC/ECF_trnsptr_transmembrane"/>
</dbReference>
<name>F0RYE7_SPHGB</name>
<dbReference type="Gene3D" id="3.40.50.300">
    <property type="entry name" value="P-loop containing nucleotide triphosphate hydrolases"/>
    <property type="match status" value="2"/>
</dbReference>
<evidence type="ECO:0000256" key="9">
    <source>
        <dbReference type="ARBA" id="ARBA00022840"/>
    </source>
</evidence>
<feature type="transmembrane region" description="Helical" evidence="14">
    <location>
        <begin position="848"/>
        <end position="867"/>
    </location>
</feature>
<keyword evidence="7" id="KW-0677">Repeat</keyword>
<dbReference type="SMART" id="SM00382">
    <property type="entry name" value="AAA"/>
    <property type="match status" value="2"/>
</dbReference>
<evidence type="ECO:0000256" key="10">
    <source>
        <dbReference type="ARBA" id="ARBA00022967"/>
    </source>
</evidence>
<comment type="subcellular location">
    <subcellularLocation>
        <location evidence="2">Cell membrane</location>
        <topology evidence="2">Peripheral membrane protein</topology>
    </subcellularLocation>
    <subcellularLocation>
        <location evidence="1">Membrane</location>
        <topology evidence="1">Multi-pass membrane protein</topology>
    </subcellularLocation>
</comment>
<dbReference type="NCBIfam" id="NF010167">
    <property type="entry name" value="PRK13648.1"/>
    <property type="match status" value="2"/>
</dbReference>
<evidence type="ECO:0000313" key="17">
    <source>
        <dbReference type="Proteomes" id="UP000008466"/>
    </source>
</evidence>
<dbReference type="FunFam" id="3.40.50.300:FF:000224">
    <property type="entry name" value="Energy-coupling factor transporter ATP-binding protein EcfA"/>
    <property type="match status" value="1"/>
</dbReference>
<dbReference type="CDD" id="cd03225">
    <property type="entry name" value="ABC_cobalt_CbiO_domain1"/>
    <property type="match status" value="2"/>
</dbReference>
<evidence type="ECO:0000256" key="11">
    <source>
        <dbReference type="ARBA" id="ARBA00022989"/>
    </source>
</evidence>
<dbReference type="InterPro" id="IPR003593">
    <property type="entry name" value="AAA+_ATPase"/>
</dbReference>
<feature type="transmembrane region" description="Helical" evidence="14">
    <location>
        <begin position="716"/>
        <end position="737"/>
    </location>
</feature>
<feature type="domain" description="ABC transporter" evidence="15">
    <location>
        <begin position="6"/>
        <end position="247"/>
    </location>
</feature>
<dbReference type="KEGG" id="sbu:SpiBuddy_0891"/>
<keyword evidence="4" id="KW-0813">Transport</keyword>
<dbReference type="InterPro" id="IPR015856">
    <property type="entry name" value="ABC_transpr_CbiO/EcfA_su"/>
</dbReference>
<dbReference type="PROSITE" id="PS50893">
    <property type="entry name" value="ABC_TRANSPORTER_2"/>
    <property type="match status" value="2"/>
</dbReference>
<organism evidence="16 17">
    <name type="scientific">Sphaerochaeta globosa (strain ATCC BAA-1886 / DSM 22777 / Buddy)</name>
    <name type="common">Spirochaeta sp. (strain Buddy)</name>
    <dbReference type="NCBI Taxonomy" id="158189"/>
    <lineage>
        <taxon>Bacteria</taxon>
        <taxon>Pseudomonadati</taxon>
        <taxon>Spirochaetota</taxon>
        <taxon>Spirochaetia</taxon>
        <taxon>Spirochaetales</taxon>
        <taxon>Sphaerochaetaceae</taxon>
        <taxon>Sphaerochaeta</taxon>
    </lineage>
</organism>
<dbReference type="PANTHER" id="PTHR43553">
    <property type="entry name" value="HEAVY METAL TRANSPORTER"/>
    <property type="match status" value="1"/>
</dbReference>
<comment type="similarity">
    <text evidence="3">Belongs to the ABC transporter superfamily.</text>
</comment>
<evidence type="ECO:0000256" key="8">
    <source>
        <dbReference type="ARBA" id="ARBA00022741"/>
    </source>
</evidence>
<keyword evidence="10" id="KW-1278">Translocase</keyword>
<protein>
    <submittedName>
        <fullName evidence="16">ABC transporter related protein</fullName>
    </submittedName>
</protein>
<dbReference type="Pfam" id="PF02361">
    <property type="entry name" value="CbiQ"/>
    <property type="match status" value="1"/>
</dbReference>
<dbReference type="STRING" id="158189.SpiBuddy_0891"/>
<evidence type="ECO:0000256" key="14">
    <source>
        <dbReference type="SAM" id="Phobius"/>
    </source>
</evidence>
<keyword evidence="11 14" id="KW-1133">Transmembrane helix</keyword>
<dbReference type="SUPFAM" id="SSF52540">
    <property type="entry name" value="P-loop containing nucleoside triphosphate hydrolases"/>
    <property type="match status" value="2"/>
</dbReference>
<dbReference type="Proteomes" id="UP000008466">
    <property type="component" value="Chromosome"/>
</dbReference>
<dbReference type="HOGENOM" id="CLU_015843_0_0_12"/>
<evidence type="ECO:0000256" key="3">
    <source>
        <dbReference type="ARBA" id="ARBA00005417"/>
    </source>
</evidence>
<dbReference type="CDD" id="cd16914">
    <property type="entry name" value="EcfT"/>
    <property type="match status" value="1"/>
</dbReference>
<dbReference type="eggNOG" id="COG0619">
    <property type="taxonomic scope" value="Bacteria"/>
</dbReference>
<reference evidence="17" key="1">
    <citation type="submission" date="2011-02" db="EMBL/GenBank/DDBJ databases">
        <title>Complete sequence of Spirochaeta sp. Buddy.</title>
        <authorList>
            <person name="Lucas S."/>
            <person name="Copeland A."/>
            <person name="Lapidus A."/>
            <person name="Cheng J.-F."/>
            <person name="Goodwin L."/>
            <person name="Pitluck S."/>
            <person name="Zeytun A."/>
            <person name="Detter J.C."/>
            <person name="Han C."/>
            <person name="Tapia R."/>
            <person name="Land M."/>
            <person name="Hauser L."/>
            <person name="Kyrpides N."/>
            <person name="Ivanova N."/>
            <person name="Mikhailova N."/>
            <person name="Pagani I."/>
            <person name="Ritalahti K.M."/>
            <person name="Loeffler F.E."/>
            <person name="Woyke T."/>
        </authorList>
    </citation>
    <scope>NUCLEOTIDE SEQUENCE [LARGE SCALE GENOMIC DNA]</scope>
    <source>
        <strain evidence="17">ATCC BAA-1886 / DSM 22777 / Buddy</strain>
    </source>
</reference>
<gene>
    <name evidence="16" type="ordered locus">SpiBuddy_0891</name>
</gene>
<keyword evidence="5" id="KW-1003">Cell membrane</keyword>
<dbReference type="InterPro" id="IPR017871">
    <property type="entry name" value="ABC_transporter-like_CS"/>
</dbReference>
<keyword evidence="6 14" id="KW-0812">Transmembrane</keyword>
<dbReference type="InterPro" id="IPR022216">
    <property type="entry name" value="ABC_Co_transporter"/>
</dbReference>
<dbReference type="InterPro" id="IPR003439">
    <property type="entry name" value="ABC_transporter-like_ATP-bd"/>
</dbReference>
<comment type="function">
    <text evidence="13">Probably part of an ABC transporter complex. Responsible for energy coupling to the transport system.</text>
</comment>
<dbReference type="EMBL" id="CP002541">
    <property type="protein sequence ID" value="ADY12718.1"/>
    <property type="molecule type" value="Genomic_DNA"/>
</dbReference>
<dbReference type="OrthoDB" id="9805565at2"/>
<sequence>MQEDLITFNDFSFTYQAQTEATLKHINLSIRKGEKILIAGPSGSGKSTLGYCINALIPHAFGGTMEGSVTVCGLDIQSSDIYAVNQKVGTVMQDTDAQFVALSTAEDIAFSLENQCMGQQSMQTLVRNMARVVDMEDFLTHSPQDLSGGQKQRVSLAGVLVDDVQVLLFDEPLANLDPETGRVAISLIDELHRTTDTTIIIIEHRLEDVLSCPVDRILVMQEGSLVVDAAPGKLLSSALLPSMGIRDPLYLAALRLAGCDIASLGDASRLDAMTVESCAPNLASWYTKSRKEHRSLTRPVQLEIKDLCYSYDGIKGALQSMNATLHQGEMVSILGSNGAGKSTLAQLLMGVLRQDSGDILFEGQLLNDYSSSQRSSMIGFVMQNPNHMISCDLVYDEVAFALRQRGYREQDIHDRVMDVLGLCALRPFHHWPISALSYGQKKRVTIASILVTQPKLLILDEPTSGQDYVRYTALMEFLSHLNRTIGLTIVFITHDMHLALEYTQRSLVLHEGSLLCDKSTAEVFSDEALLATANLKVTSLYTLAKRCGIDDIPSFIDTFVQAEAMGRSVVTDVAQIPWKPLTPLASVQKEKPKKRVQKGGRKFGFTLSYESTDSLLHPLNGVTKLGVFLLWIIFSLTTFDLRFLVFGTACSFTLLLASKIPLRKFKPYILGMCTIIALNALFIYLFSPDQGTRYLGTRTVVFGSESARYALTEETLFYLLVVCLKYFSLFPMALLFVSITHPSEFASSLNRLGLSYRISYAVGLALRYLPEVTSSYLHILHAQMARGVDISKAVSLGKRIASVSRILAPLVLSSLDRIEVITNAMILRGFGRMERRTWYMSRCLKARDYVALGLAVLLVTVSLWVRLGTKVMFWYPF</sequence>
<evidence type="ECO:0000313" key="16">
    <source>
        <dbReference type="EMBL" id="ADY12718.1"/>
    </source>
</evidence>
<feature type="transmembrane region" description="Helical" evidence="14">
    <location>
        <begin position="668"/>
        <end position="686"/>
    </location>
</feature>
<keyword evidence="9" id="KW-0067">ATP-binding</keyword>
<evidence type="ECO:0000256" key="2">
    <source>
        <dbReference type="ARBA" id="ARBA00004202"/>
    </source>
</evidence>
<proteinExistence type="inferred from homology"/>
<dbReference type="PROSITE" id="PS00211">
    <property type="entry name" value="ABC_TRANSPORTER_1"/>
    <property type="match status" value="2"/>
</dbReference>
<keyword evidence="12 14" id="KW-0472">Membrane</keyword>
<dbReference type="InterPro" id="IPR050095">
    <property type="entry name" value="ECF_ABC_transporter_ATP-bd"/>
</dbReference>
<accession>F0RYE7</accession>
<dbReference type="GO" id="GO:0005524">
    <property type="term" value="F:ATP binding"/>
    <property type="evidence" value="ECO:0007669"/>
    <property type="project" value="UniProtKB-KW"/>
</dbReference>
<dbReference type="Pfam" id="PF00005">
    <property type="entry name" value="ABC_tran"/>
    <property type="match status" value="2"/>
</dbReference>
<dbReference type="RefSeq" id="WP_013606570.1">
    <property type="nucleotide sequence ID" value="NC_015152.1"/>
</dbReference>
<dbReference type="PANTHER" id="PTHR43553:SF26">
    <property type="entry name" value="ABC TRANSPORTER ATP-BINDING PROTEIN BC_2655-RELATED"/>
    <property type="match status" value="1"/>
</dbReference>
<dbReference type="GO" id="GO:0042626">
    <property type="term" value="F:ATPase-coupled transmembrane transporter activity"/>
    <property type="evidence" value="ECO:0007669"/>
    <property type="project" value="TreeGrafter"/>
</dbReference>
<dbReference type="AlphaFoldDB" id="F0RYE7"/>
<dbReference type="InterPro" id="IPR027417">
    <property type="entry name" value="P-loop_NTPase"/>
</dbReference>
<dbReference type="eggNOG" id="COG1122">
    <property type="taxonomic scope" value="Bacteria"/>
</dbReference>
<evidence type="ECO:0000256" key="6">
    <source>
        <dbReference type="ARBA" id="ARBA00022692"/>
    </source>
</evidence>
<evidence type="ECO:0000259" key="15">
    <source>
        <dbReference type="PROSITE" id="PS50893"/>
    </source>
</evidence>